<evidence type="ECO:0000256" key="17">
    <source>
        <dbReference type="ARBA" id="ARBA00048992"/>
    </source>
</evidence>
<comment type="function">
    <text evidence="15">Reduces disulfideprotein thioredoxin (Trx) to its dithiol-containing form. Homodimeric flavoprotein involved in the regulation of cellular redox reactions, growth and differentiation. Contains a selenocysteine residue at the C-terminal active site that is essential for catalysis. Also has reductase activity on hydrogen peroxide (H2O2).</text>
</comment>
<comment type="cofactor">
    <cofactor evidence="1">
        <name>FAD</name>
        <dbReference type="ChEBI" id="CHEBI:57692"/>
    </cofactor>
</comment>
<feature type="domain" description="FAD/NAD(P)-binding" evidence="22">
    <location>
        <begin position="161"/>
        <end position="490"/>
    </location>
</feature>
<feature type="domain" description="Glutaredoxin" evidence="20">
    <location>
        <begin position="66"/>
        <end position="126"/>
    </location>
</feature>
<evidence type="ECO:0000256" key="6">
    <source>
        <dbReference type="ARBA" id="ARBA00022857"/>
    </source>
</evidence>
<evidence type="ECO:0000256" key="18">
    <source>
        <dbReference type="RuleBase" id="RU003691"/>
    </source>
</evidence>
<dbReference type="GO" id="GO:0006749">
    <property type="term" value="P:glutathione metabolic process"/>
    <property type="evidence" value="ECO:0007669"/>
    <property type="project" value="TreeGrafter"/>
</dbReference>
<evidence type="ECO:0000256" key="12">
    <source>
        <dbReference type="ARBA" id="ARBA00044068"/>
    </source>
</evidence>
<evidence type="ECO:0000256" key="11">
    <source>
        <dbReference type="ARBA" id="ARBA00044049"/>
    </source>
</evidence>
<dbReference type="Gene3D" id="3.40.30.10">
    <property type="entry name" value="Glutaredoxin"/>
    <property type="match status" value="1"/>
</dbReference>
<evidence type="ECO:0000259" key="21">
    <source>
        <dbReference type="Pfam" id="PF02852"/>
    </source>
</evidence>
<keyword evidence="6" id="KW-0521">NADP</keyword>
<evidence type="ECO:0000256" key="14">
    <source>
        <dbReference type="ARBA" id="ARBA00044275"/>
    </source>
</evidence>
<keyword evidence="5 18" id="KW-0274">FAD</keyword>
<dbReference type="Gene3D" id="3.50.50.60">
    <property type="entry name" value="FAD/NAD(P)-binding domain"/>
    <property type="match status" value="2"/>
</dbReference>
<evidence type="ECO:0000256" key="5">
    <source>
        <dbReference type="ARBA" id="ARBA00022827"/>
    </source>
</evidence>
<evidence type="ECO:0000256" key="9">
    <source>
        <dbReference type="ARBA" id="ARBA00023157"/>
    </source>
</evidence>
<dbReference type="KEGG" id="pki:111844276"/>
<dbReference type="InterPro" id="IPR036188">
    <property type="entry name" value="FAD/NAD-bd_sf"/>
</dbReference>
<dbReference type="PRINTS" id="PR00368">
    <property type="entry name" value="FADPNR"/>
</dbReference>
<accession>A0A3B3T8G0</accession>
<evidence type="ECO:0000313" key="24">
    <source>
        <dbReference type="Proteomes" id="UP000261540"/>
    </source>
</evidence>
<evidence type="ECO:0000256" key="15">
    <source>
        <dbReference type="ARBA" id="ARBA00045717"/>
    </source>
</evidence>
<dbReference type="PANTHER" id="PTHR42737">
    <property type="entry name" value="GLUTATHIONE REDUCTASE"/>
    <property type="match status" value="1"/>
</dbReference>
<dbReference type="Pfam" id="PF07992">
    <property type="entry name" value="Pyr_redox_2"/>
    <property type="match status" value="1"/>
</dbReference>
<dbReference type="InterPro" id="IPR012999">
    <property type="entry name" value="Pyr_OxRdtase_I_AS"/>
</dbReference>
<dbReference type="GO" id="GO:0050660">
    <property type="term" value="F:flavin adenine dinucleotide binding"/>
    <property type="evidence" value="ECO:0007669"/>
    <property type="project" value="InterPro"/>
</dbReference>
<dbReference type="EC" id="1.11.1.2" evidence="11"/>
<evidence type="ECO:0000256" key="8">
    <source>
        <dbReference type="ARBA" id="ARBA00023002"/>
    </source>
</evidence>
<dbReference type="Proteomes" id="UP000261540">
    <property type="component" value="Unplaced"/>
</dbReference>
<dbReference type="GO" id="GO:0005829">
    <property type="term" value="C:cytosol"/>
    <property type="evidence" value="ECO:0007669"/>
    <property type="project" value="TreeGrafter"/>
</dbReference>
<keyword evidence="24" id="KW-1185">Reference proteome</keyword>
<dbReference type="InterPro" id="IPR004099">
    <property type="entry name" value="Pyr_nucl-diS_OxRdtase_dimer"/>
</dbReference>
<dbReference type="NCBIfam" id="TIGR01438">
    <property type="entry name" value="TGR"/>
    <property type="match status" value="1"/>
</dbReference>
<dbReference type="InterPro" id="IPR002109">
    <property type="entry name" value="Glutaredoxin"/>
</dbReference>
<feature type="domain" description="Pyridine nucleotide-disulphide oxidoreductase dimerisation" evidence="21">
    <location>
        <begin position="510"/>
        <end position="621"/>
    </location>
</feature>
<reference evidence="23" key="2">
    <citation type="submission" date="2025-09" db="UniProtKB">
        <authorList>
            <consortium name="Ensembl"/>
        </authorList>
    </citation>
    <scope>IDENTIFICATION</scope>
</reference>
<dbReference type="PROSITE" id="PS00076">
    <property type="entry name" value="PYRIDINE_REDOX_1"/>
    <property type="match status" value="1"/>
</dbReference>
<dbReference type="PANTHER" id="PTHR42737:SF8">
    <property type="entry name" value="THIOREDOXIN-DISULFIDE REDUCTASE"/>
    <property type="match status" value="1"/>
</dbReference>
<dbReference type="PROSITE" id="PS51354">
    <property type="entry name" value="GLUTAREDOXIN_2"/>
    <property type="match status" value="1"/>
</dbReference>
<dbReference type="Gene3D" id="3.30.390.30">
    <property type="match status" value="1"/>
</dbReference>
<dbReference type="GO" id="GO:0005739">
    <property type="term" value="C:mitochondrion"/>
    <property type="evidence" value="ECO:0007669"/>
    <property type="project" value="TreeGrafter"/>
</dbReference>
<dbReference type="GeneTree" id="ENSGT00940000159178"/>
<dbReference type="AlphaFoldDB" id="A0A3B3T8G0"/>
<dbReference type="FunFam" id="3.30.390.30:FF:000004">
    <property type="entry name" value="Thioredoxin reductase 1, cytoplasmic"/>
    <property type="match status" value="1"/>
</dbReference>
<dbReference type="GO" id="GO:0004791">
    <property type="term" value="F:thioredoxin-disulfide reductase (NADPH) activity"/>
    <property type="evidence" value="ECO:0007669"/>
    <property type="project" value="UniProtKB-EC"/>
</dbReference>
<keyword evidence="10 18" id="KW-0676">Redox-active center</keyword>
<dbReference type="Pfam" id="PF00462">
    <property type="entry name" value="Glutaredoxin"/>
    <property type="match status" value="1"/>
</dbReference>
<comment type="catalytic activity">
    <reaction evidence="16">
        <text>[thioredoxin]-dithiol + NADP(+) = [thioredoxin]-disulfide + NADPH + H(+)</text>
        <dbReference type="Rhea" id="RHEA:20345"/>
        <dbReference type="Rhea" id="RHEA-COMP:10698"/>
        <dbReference type="Rhea" id="RHEA-COMP:10700"/>
        <dbReference type="ChEBI" id="CHEBI:15378"/>
        <dbReference type="ChEBI" id="CHEBI:29950"/>
        <dbReference type="ChEBI" id="CHEBI:50058"/>
        <dbReference type="ChEBI" id="CHEBI:57783"/>
        <dbReference type="ChEBI" id="CHEBI:58349"/>
        <dbReference type="EC" id="1.8.1.9"/>
    </reaction>
    <physiologicalReaction direction="right-to-left" evidence="16">
        <dbReference type="Rhea" id="RHEA:20347"/>
    </physiologicalReaction>
</comment>
<dbReference type="InterPro" id="IPR046952">
    <property type="entry name" value="GSHR/TRXR-like"/>
</dbReference>
<protein>
    <recommendedName>
        <fullName evidence="12">Thioredoxin reductase 1, cytoplasmic</fullName>
        <ecNumber evidence="11">1.11.1.2</ecNumber>
        <ecNumber evidence="3">1.8.1.9</ecNumber>
    </recommendedName>
    <alternativeName>
        <fullName evidence="14">Peroxidase TXNRD1</fullName>
    </alternativeName>
    <alternativeName>
        <fullName evidence="13">Thioredoxin reductase TR1</fullName>
    </alternativeName>
</protein>
<dbReference type="FunFam" id="3.50.50.60:FF:000190">
    <property type="entry name" value="Thioredoxin reductase"/>
    <property type="match status" value="1"/>
</dbReference>
<evidence type="ECO:0000256" key="1">
    <source>
        <dbReference type="ARBA" id="ARBA00001974"/>
    </source>
</evidence>
<dbReference type="GO" id="GO:0050137">
    <property type="term" value="F:NADPH peroxidase activity"/>
    <property type="evidence" value="ECO:0007669"/>
    <property type="project" value="UniProtKB-EC"/>
</dbReference>
<dbReference type="SUPFAM" id="SSF52833">
    <property type="entry name" value="Thioredoxin-like"/>
    <property type="match status" value="1"/>
</dbReference>
<evidence type="ECO:0000256" key="19">
    <source>
        <dbReference type="SAM" id="MobiDB-lite"/>
    </source>
</evidence>
<comment type="similarity">
    <text evidence="2 18">Belongs to the class-I pyridine nucleotide-disulfide oxidoreductase family.</text>
</comment>
<keyword evidence="4 18" id="KW-0285">Flavoprotein</keyword>
<evidence type="ECO:0000256" key="16">
    <source>
        <dbReference type="ARBA" id="ARBA00047387"/>
    </source>
</evidence>
<evidence type="ECO:0000259" key="20">
    <source>
        <dbReference type="Pfam" id="PF00462"/>
    </source>
</evidence>
<dbReference type="Pfam" id="PF02852">
    <property type="entry name" value="Pyr_redox_dim"/>
    <property type="match status" value="1"/>
</dbReference>
<sequence>MGNSVRKGIAVFVDQSRIKSVQNSALGAEGPKASAGRLSEEAVAGPQPQLKDGREAVEGYLCKGGVVIFTATTCSRYAQVSEALTLAGTSYFTVQLDQRGDKQEVQHALWQLTQQRSLPAVFVNKSYFGDAEKIFQMHRDGTLMGLLRTELGSLSEDGYDYDLVVIGGGSGGLAAAKEAASFAKKVLVLDLVTPSPKGTTWGLGGTCVNVGCIPKKLMHQAALLGQAVQDSRRFGWEFEQQVSHCWSCMTAAVQKRIKALNFSCRQELRDGKVAYLNAFGELVTPHVVKATDAQGKETCHSASVFIIATGERPRYPGVPGDREFCITSDDLFSLHHCPGHTLVVGASYVGLECAGFLAGLGLQVTVMVRSVLLRGFEEYMVLHGVQFLRPFVPTKIEQIQDGRPGKLRVTAVSNDGKETYEGEFNTVLLAIGRDACTRNIGLDRIGVKYNQQTGKIPVDEDERTSVGHVFAIGDVQEGRLELTPVAIQAGRLLARRLYGGRSTKCDYANVPTAVFTPLEYGACGLSEGAANKKYGQDDVEVYHTSYCPLEWALPGREKHSCYAKVICHTPDNERVVGIHVLGPNAGEIIQGFAVALKCGLTKGQLDATIGIHPVCAEVLTDLTITQRADGTAAVRGGC</sequence>
<evidence type="ECO:0000259" key="22">
    <source>
        <dbReference type="Pfam" id="PF07992"/>
    </source>
</evidence>
<name>A0A3B3T8G0_9TELE</name>
<evidence type="ECO:0000256" key="4">
    <source>
        <dbReference type="ARBA" id="ARBA00022630"/>
    </source>
</evidence>
<evidence type="ECO:0000256" key="3">
    <source>
        <dbReference type="ARBA" id="ARBA00012610"/>
    </source>
</evidence>
<feature type="region of interest" description="Disordered" evidence="19">
    <location>
        <begin position="24"/>
        <end position="49"/>
    </location>
</feature>
<dbReference type="PRINTS" id="PR00411">
    <property type="entry name" value="PNDRDTASEI"/>
</dbReference>
<proteinExistence type="inferred from homology"/>
<dbReference type="STRING" id="1676925.ENSPKIP00000039084"/>
<dbReference type="EC" id="1.8.1.9" evidence="3"/>
<reference evidence="23" key="1">
    <citation type="submission" date="2025-08" db="UniProtKB">
        <authorList>
            <consortium name="Ensembl"/>
        </authorList>
    </citation>
    <scope>IDENTIFICATION</scope>
</reference>
<dbReference type="GO" id="GO:0004362">
    <property type="term" value="F:glutathione-disulfide reductase (NADPH) activity"/>
    <property type="evidence" value="ECO:0007669"/>
    <property type="project" value="TreeGrafter"/>
</dbReference>
<keyword evidence="7" id="KW-0712">Selenocysteine</keyword>
<evidence type="ECO:0000256" key="2">
    <source>
        <dbReference type="ARBA" id="ARBA00007532"/>
    </source>
</evidence>
<organism evidence="23 24">
    <name type="scientific">Paramormyrops kingsleyae</name>
    <dbReference type="NCBI Taxonomy" id="1676925"/>
    <lineage>
        <taxon>Eukaryota</taxon>
        <taxon>Metazoa</taxon>
        <taxon>Chordata</taxon>
        <taxon>Craniata</taxon>
        <taxon>Vertebrata</taxon>
        <taxon>Euteleostomi</taxon>
        <taxon>Actinopterygii</taxon>
        <taxon>Neopterygii</taxon>
        <taxon>Teleostei</taxon>
        <taxon>Osteoglossocephala</taxon>
        <taxon>Osteoglossomorpha</taxon>
        <taxon>Osteoglossiformes</taxon>
        <taxon>Mormyridae</taxon>
        <taxon>Paramormyrops</taxon>
    </lineage>
</organism>
<evidence type="ECO:0000313" key="23">
    <source>
        <dbReference type="Ensembl" id="ENSPKIP00000039084.1"/>
    </source>
</evidence>
<keyword evidence="8 18" id="KW-0560">Oxidoreductase</keyword>
<dbReference type="Ensembl" id="ENSPKIT00000020083.1">
    <property type="protein sequence ID" value="ENSPKIP00000039084.1"/>
    <property type="gene ID" value="ENSPKIG00000016584.1"/>
</dbReference>
<dbReference type="SUPFAM" id="SSF51905">
    <property type="entry name" value="FAD/NAD(P)-binding domain"/>
    <property type="match status" value="1"/>
</dbReference>
<dbReference type="OrthoDB" id="5956163at2759"/>
<dbReference type="SUPFAM" id="SSF55424">
    <property type="entry name" value="FAD/NAD-linked reductases, dimerisation (C-terminal) domain"/>
    <property type="match status" value="1"/>
</dbReference>
<comment type="catalytic activity">
    <reaction evidence="17">
        <text>H2O2 + NADPH + H(+) = NADP(+) + 2 H2O</text>
        <dbReference type="Rhea" id="RHEA:15173"/>
        <dbReference type="ChEBI" id="CHEBI:15377"/>
        <dbReference type="ChEBI" id="CHEBI:15378"/>
        <dbReference type="ChEBI" id="CHEBI:16240"/>
        <dbReference type="ChEBI" id="CHEBI:57783"/>
        <dbReference type="ChEBI" id="CHEBI:58349"/>
        <dbReference type="EC" id="1.11.1.2"/>
    </reaction>
    <physiologicalReaction direction="left-to-right" evidence="17">
        <dbReference type="Rhea" id="RHEA:15174"/>
    </physiologicalReaction>
</comment>
<dbReference type="InterPro" id="IPR006338">
    <property type="entry name" value="Thioredoxin/glutathione_Rdtase"/>
</dbReference>
<dbReference type="GO" id="GO:0045454">
    <property type="term" value="P:cell redox homeostasis"/>
    <property type="evidence" value="ECO:0007669"/>
    <property type="project" value="InterPro"/>
</dbReference>
<dbReference type="InterPro" id="IPR023753">
    <property type="entry name" value="FAD/NAD-binding_dom"/>
</dbReference>
<keyword evidence="9" id="KW-1015">Disulfide bond</keyword>
<dbReference type="InterPro" id="IPR036249">
    <property type="entry name" value="Thioredoxin-like_sf"/>
</dbReference>
<evidence type="ECO:0000256" key="13">
    <source>
        <dbReference type="ARBA" id="ARBA00044212"/>
    </source>
</evidence>
<evidence type="ECO:0000256" key="7">
    <source>
        <dbReference type="ARBA" id="ARBA00022933"/>
    </source>
</evidence>
<dbReference type="InterPro" id="IPR016156">
    <property type="entry name" value="FAD/NAD-linked_Rdtase_dimer_sf"/>
</dbReference>
<evidence type="ECO:0000256" key="10">
    <source>
        <dbReference type="ARBA" id="ARBA00023284"/>
    </source>
</evidence>
<dbReference type="GO" id="GO:0034599">
    <property type="term" value="P:cellular response to oxidative stress"/>
    <property type="evidence" value="ECO:0007669"/>
    <property type="project" value="TreeGrafter"/>
</dbReference>